<evidence type="ECO:0000256" key="4">
    <source>
        <dbReference type="ARBA" id="ARBA00023136"/>
    </source>
</evidence>
<reference evidence="7" key="1">
    <citation type="journal article" date="2015" name="Genome Announc.">
        <title>Genome sequence of the AIDS-associated pathogen Penicillium marneffei (ATCC18224) and its near taxonomic relative Talaromyces stipitatus (ATCC10500).</title>
        <authorList>
            <person name="Nierman W.C."/>
            <person name="Fedorova-Abrams N.D."/>
            <person name="Andrianopoulos A."/>
        </authorList>
    </citation>
    <scope>NUCLEOTIDE SEQUENCE [LARGE SCALE GENOMIC DNA]</scope>
    <source>
        <strain evidence="7">ATCC 10500 / CBS 375.48 / QM 6759 / NRRL 1006</strain>
    </source>
</reference>
<dbReference type="HOGENOM" id="CLU_033465_6_1_1"/>
<dbReference type="GO" id="GO:0000324">
    <property type="term" value="C:fungal-type vacuole"/>
    <property type="evidence" value="ECO:0007669"/>
    <property type="project" value="TreeGrafter"/>
</dbReference>
<feature type="transmembrane region" description="Helical" evidence="5">
    <location>
        <begin position="25"/>
        <end position="44"/>
    </location>
</feature>
<dbReference type="RefSeq" id="XP_002483911.1">
    <property type="nucleotide sequence ID" value="XM_002483866.1"/>
</dbReference>
<sequence length="315" mass="34929">MWSNCTTVGPNCPADGSGLSYPPNLAANIIFAALFGFSLIVHIFQGWRLRTWSFLAAYALGSSTEVVGYIGRILFHSNPYDLNRFLVQIVCLTMGPAFYSAGLYLCLARIVIVYGEEISRIRPAWYTRIFITCDLISLALQGGGGGVASSATKPSTLSMGNNIMLAGLIFQIVTLVLFAVLCLEFSWRVHRSPHMKNVQFRSLRDSRRFRGFLLAAVATFVLIFVRCVYRVVELAGGWNNHLQREEVPFIILESGMITVAVFVFAVYHPGYAFKDVFGALRASVSSNDIQKGEIVEMRPESVETLFRPNKQAASV</sequence>
<accession>B8MFE3</accession>
<dbReference type="GeneID" id="8109009"/>
<dbReference type="PANTHER" id="PTHR31465:SF9">
    <property type="entry name" value="SPHINGOID LONG-CHAIN BASE TRANSPORTER RSB1"/>
    <property type="match status" value="1"/>
</dbReference>
<feature type="transmembrane region" description="Helical" evidence="5">
    <location>
        <begin position="163"/>
        <end position="187"/>
    </location>
</feature>
<keyword evidence="2 5" id="KW-0812">Transmembrane</keyword>
<keyword evidence="3 5" id="KW-1133">Transmembrane helix</keyword>
<dbReference type="Proteomes" id="UP000001745">
    <property type="component" value="Unassembled WGS sequence"/>
</dbReference>
<dbReference type="InterPro" id="IPR007568">
    <property type="entry name" value="RTA1"/>
</dbReference>
<name>B8MFE3_TALSN</name>
<dbReference type="OrthoDB" id="1844152at2759"/>
<organism evidence="6 7">
    <name type="scientific">Talaromyces stipitatus (strain ATCC 10500 / CBS 375.48 / QM 6759 / NRRL 1006)</name>
    <name type="common">Penicillium stipitatum</name>
    <dbReference type="NCBI Taxonomy" id="441959"/>
    <lineage>
        <taxon>Eukaryota</taxon>
        <taxon>Fungi</taxon>
        <taxon>Dikarya</taxon>
        <taxon>Ascomycota</taxon>
        <taxon>Pezizomycotina</taxon>
        <taxon>Eurotiomycetes</taxon>
        <taxon>Eurotiomycetidae</taxon>
        <taxon>Eurotiales</taxon>
        <taxon>Trichocomaceae</taxon>
        <taxon>Talaromyces</taxon>
        <taxon>Talaromyces sect. Talaromyces</taxon>
    </lineage>
</organism>
<evidence type="ECO:0000256" key="3">
    <source>
        <dbReference type="ARBA" id="ARBA00022989"/>
    </source>
</evidence>
<evidence type="ECO:0000256" key="5">
    <source>
        <dbReference type="SAM" id="Phobius"/>
    </source>
</evidence>
<evidence type="ECO:0000256" key="2">
    <source>
        <dbReference type="ARBA" id="ARBA00022692"/>
    </source>
</evidence>
<dbReference type="EMBL" id="EQ962656">
    <property type="protein sequence ID" value="EED16677.1"/>
    <property type="molecule type" value="Genomic_DNA"/>
</dbReference>
<dbReference type="Pfam" id="PF04479">
    <property type="entry name" value="RTA1"/>
    <property type="match status" value="1"/>
</dbReference>
<feature type="transmembrane region" description="Helical" evidence="5">
    <location>
        <begin position="124"/>
        <end position="143"/>
    </location>
</feature>
<feature type="transmembrane region" description="Helical" evidence="5">
    <location>
        <begin position="56"/>
        <end position="75"/>
    </location>
</feature>
<proteinExistence type="predicted"/>
<dbReference type="PANTHER" id="PTHR31465">
    <property type="entry name" value="PROTEIN RTA1-RELATED"/>
    <property type="match status" value="1"/>
</dbReference>
<dbReference type="eggNOG" id="ENOG502RUBP">
    <property type="taxonomic scope" value="Eukaryota"/>
</dbReference>
<evidence type="ECO:0000313" key="7">
    <source>
        <dbReference type="Proteomes" id="UP000001745"/>
    </source>
</evidence>
<keyword evidence="4 5" id="KW-0472">Membrane</keyword>
<evidence type="ECO:0000313" key="6">
    <source>
        <dbReference type="EMBL" id="EED16677.1"/>
    </source>
</evidence>
<comment type="subcellular location">
    <subcellularLocation>
        <location evidence="1">Membrane</location>
        <topology evidence="1">Multi-pass membrane protein</topology>
    </subcellularLocation>
</comment>
<evidence type="ECO:0000256" key="1">
    <source>
        <dbReference type="ARBA" id="ARBA00004141"/>
    </source>
</evidence>
<gene>
    <name evidence="6" type="ORF">TSTA_017520</name>
</gene>
<dbReference type="PhylomeDB" id="B8MFE3"/>
<dbReference type="STRING" id="441959.B8MFE3"/>
<feature type="transmembrane region" description="Helical" evidence="5">
    <location>
        <begin position="87"/>
        <end position="112"/>
    </location>
</feature>
<evidence type="ECO:0008006" key="8">
    <source>
        <dbReference type="Google" id="ProtNLM"/>
    </source>
</evidence>
<dbReference type="InParanoid" id="B8MFE3"/>
<dbReference type="VEuPathDB" id="FungiDB:TSTA_017520"/>
<dbReference type="AlphaFoldDB" id="B8MFE3"/>
<protein>
    <recommendedName>
        <fullName evidence="8">RTA1 domain protein</fullName>
    </recommendedName>
</protein>
<feature type="transmembrane region" description="Helical" evidence="5">
    <location>
        <begin position="249"/>
        <end position="267"/>
    </location>
</feature>
<feature type="transmembrane region" description="Helical" evidence="5">
    <location>
        <begin position="208"/>
        <end position="229"/>
    </location>
</feature>
<keyword evidence="7" id="KW-1185">Reference proteome</keyword>
<dbReference type="GO" id="GO:0005886">
    <property type="term" value="C:plasma membrane"/>
    <property type="evidence" value="ECO:0007669"/>
    <property type="project" value="TreeGrafter"/>
</dbReference>